<feature type="signal peptide" evidence="1">
    <location>
        <begin position="1"/>
        <end position="22"/>
    </location>
</feature>
<evidence type="ECO:0000313" key="2">
    <source>
        <dbReference type="EnsemblMetazoa" id="CJA27358.1"/>
    </source>
</evidence>
<protein>
    <recommendedName>
        <fullName evidence="4">Secreted protein</fullName>
    </recommendedName>
</protein>
<evidence type="ECO:0008006" key="4">
    <source>
        <dbReference type="Google" id="ProtNLM"/>
    </source>
</evidence>
<keyword evidence="1" id="KW-0732">Signal</keyword>
<dbReference type="EnsemblMetazoa" id="CJA27358.1">
    <property type="protein sequence ID" value="CJA27358.1"/>
    <property type="gene ID" value="WBGene00182930"/>
</dbReference>
<organism evidence="2 3">
    <name type="scientific">Caenorhabditis japonica</name>
    <dbReference type="NCBI Taxonomy" id="281687"/>
    <lineage>
        <taxon>Eukaryota</taxon>
        <taxon>Metazoa</taxon>
        <taxon>Ecdysozoa</taxon>
        <taxon>Nematoda</taxon>
        <taxon>Chromadorea</taxon>
        <taxon>Rhabditida</taxon>
        <taxon>Rhabditina</taxon>
        <taxon>Rhabditomorpha</taxon>
        <taxon>Rhabditoidea</taxon>
        <taxon>Rhabditidae</taxon>
        <taxon>Peloderinae</taxon>
        <taxon>Caenorhabditis</taxon>
    </lineage>
</organism>
<name>A0A8R1I9L4_CAEJA</name>
<reference evidence="3" key="1">
    <citation type="submission" date="2010-08" db="EMBL/GenBank/DDBJ databases">
        <authorList>
            <consortium name="Caenorhabditis japonica Sequencing Consortium"/>
            <person name="Wilson R.K."/>
        </authorList>
    </citation>
    <scope>NUCLEOTIDE SEQUENCE [LARGE SCALE GENOMIC DNA]</scope>
    <source>
        <strain evidence="3">DF5081</strain>
    </source>
</reference>
<accession>A0A8R1I9L4</accession>
<proteinExistence type="predicted"/>
<dbReference type="AlphaFoldDB" id="A0A8R1I9L4"/>
<sequence>MGCAALTALSFVFVSTMMMGMCTPIVIERMGKPLLPSLVVVACEMRWMYGHYMHPPHFVCRGAIVQSGDAENAIGRDCLYARCDWGSWLDSSYKIV</sequence>
<dbReference type="Proteomes" id="UP000005237">
    <property type="component" value="Unassembled WGS sequence"/>
</dbReference>
<feature type="chain" id="PRO_5035731588" description="Secreted protein" evidence="1">
    <location>
        <begin position="23"/>
        <end position="96"/>
    </location>
</feature>
<keyword evidence="3" id="KW-1185">Reference proteome</keyword>
<reference evidence="2" key="2">
    <citation type="submission" date="2022-06" db="UniProtKB">
        <authorList>
            <consortium name="EnsemblMetazoa"/>
        </authorList>
    </citation>
    <scope>IDENTIFICATION</scope>
    <source>
        <strain evidence="2">DF5081</strain>
    </source>
</reference>
<evidence type="ECO:0000256" key="1">
    <source>
        <dbReference type="SAM" id="SignalP"/>
    </source>
</evidence>
<evidence type="ECO:0000313" key="3">
    <source>
        <dbReference type="Proteomes" id="UP000005237"/>
    </source>
</evidence>